<dbReference type="GO" id="GO:0015668">
    <property type="term" value="F:type III site-specific deoxyribonuclease activity"/>
    <property type="evidence" value="ECO:0007669"/>
    <property type="project" value="InterPro"/>
</dbReference>
<dbReference type="Proteomes" id="UP000266975">
    <property type="component" value="Unassembled WGS sequence"/>
</dbReference>
<sequence length="268" mass="30791">MGQVFGRGFRETFVINDDGTVDTRSETRSTYDSTEAIPYGEWLQLAYEQTFLPPDRIHTGLVAADKKKKLPKNFFDKATLGNFVTGFQVWMQREMISRFSYTKIEGLAGATALTDDQGQPLKRIIQGNIGVYRDEESRVPEKFLYDVLAYDSPKEKQTIRDSHLDQVVVFGKIPRRSIPVPLYFGGAISPDFMYVLKDKDGKLSLNFIVETKDVEEITDLRESEQMWLEASRKFFESVDKEKIKVTFRPQLKSDDIVTMIRQVVDADN</sequence>
<name>A0A3M8K566_9CORY</name>
<dbReference type="Pfam" id="PF19778">
    <property type="entry name" value="RE_endonuc"/>
    <property type="match status" value="1"/>
</dbReference>
<comment type="caution">
    <text evidence="2">The sequence shown here is derived from an EMBL/GenBank/DDBJ whole genome shotgun (WGS) entry which is preliminary data.</text>
</comment>
<accession>A0A3M8K566</accession>
<evidence type="ECO:0000259" key="1">
    <source>
        <dbReference type="Pfam" id="PF19778"/>
    </source>
</evidence>
<dbReference type="InterPro" id="IPR045572">
    <property type="entry name" value="RE_endonuc_C"/>
</dbReference>
<proteinExistence type="predicted"/>
<gene>
    <name evidence="2" type="ORF">C5L39_07390</name>
</gene>
<dbReference type="AlphaFoldDB" id="A0A3M8K566"/>
<evidence type="ECO:0000313" key="2">
    <source>
        <dbReference type="EMBL" id="RNE48336.1"/>
    </source>
</evidence>
<protein>
    <recommendedName>
        <fullName evidence="1">Type III restriction enzyme C-terminal endonuclease domain-containing protein</fullName>
    </recommendedName>
</protein>
<feature type="domain" description="Type III restriction enzyme C-terminal endonuclease" evidence="1">
    <location>
        <begin position="141"/>
        <end position="247"/>
    </location>
</feature>
<organism evidence="2 3">
    <name type="scientific">Corynebacterium alimapuense</name>
    <dbReference type="NCBI Taxonomy" id="1576874"/>
    <lineage>
        <taxon>Bacteria</taxon>
        <taxon>Bacillati</taxon>
        <taxon>Actinomycetota</taxon>
        <taxon>Actinomycetes</taxon>
        <taxon>Mycobacteriales</taxon>
        <taxon>Corynebacteriaceae</taxon>
        <taxon>Corynebacterium</taxon>
    </lineage>
</organism>
<keyword evidence="3" id="KW-1185">Reference proteome</keyword>
<dbReference type="EMBL" id="PTJO01000005">
    <property type="protein sequence ID" value="RNE48336.1"/>
    <property type="molecule type" value="Genomic_DNA"/>
</dbReference>
<evidence type="ECO:0000313" key="3">
    <source>
        <dbReference type="Proteomes" id="UP000266975"/>
    </source>
</evidence>
<reference evidence="2 3" key="1">
    <citation type="submission" date="2018-02" db="EMBL/GenBank/DDBJ databases">
        <title>Corynebacterium alimpuense sp. nov., a marine obligate actinomycete isolated from sediments of Valparaiso bay, Chile.</title>
        <authorList>
            <person name="Claverias F."/>
            <person name="Gonzales-Siles L."/>
            <person name="Salva-Serra F."/>
            <person name="Inganaes E."/>
            <person name="Molin K."/>
            <person name="Cumsille A."/>
            <person name="Undabarrena A."/>
            <person name="Couve E."/>
            <person name="Moore E.R.B."/>
            <person name="Gomila M."/>
            <person name="Camara B."/>
        </authorList>
    </citation>
    <scope>NUCLEOTIDE SEQUENCE [LARGE SCALE GENOMIC DNA]</scope>
    <source>
        <strain evidence="2 3">CCUG 69366</strain>
    </source>
</reference>